<organism evidence="1">
    <name type="scientific">hydrothermal vent metagenome</name>
    <dbReference type="NCBI Taxonomy" id="652676"/>
    <lineage>
        <taxon>unclassified sequences</taxon>
        <taxon>metagenomes</taxon>
        <taxon>ecological metagenomes</taxon>
    </lineage>
</organism>
<dbReference type="AlphaFoldDB" id="A0A1W1BXR5"/>
<protein>
    <submittedName>
        <fullName evidence="1">Uncharacterized protein</fullName>
    </submittedName>
</protein>
<gene>
    <name evidence="1" type="ORF">MNB_SV-14-1399</name>
</gene>
<reference evidence="1" key="1">
    <citation type="submission" date="2016-10" db="EMBL/GenBank/DDBJ databases">
        <authorList>
            <person name="de Groot N.N."/>
        </authorList>
    </citation>
    <scope>NUCLEOTIDE SEQUENCE</scope>
</reference>
<name>A0A1W1BXR5_9ZZZZ</name>
<evidence type="ECO:0000313" key="1">
    <source>
        <dbReference type="EMBL" id="SFV58329.1"/>
    </source>
</evidence>
<dbReference type="EMBL" id="FPHN01000090">
    <property type="protein sequence ID" value="SFV58329.1"/>
    <property type="molecule type" value="Genomic_DNA"/>
</dbReference>
<proteinExistence type="predicted"/>
<sequence length="425" mass="48950">MPNRQYVTITHYKEREFYFLNHAIQTEDGFIPKEIEQFHESEKEKFIEHIRFLQSQYLNTQIASISLSINQVVSDKEDKNKVSAKIFNNNFAVQDKMDIGNIPTTLYFSPFAILYEEYKKKLDNKLTLLIGYFDRKLYMMFATKDKIHQSWVIGTRGLSEKQIALRVYKSMKAYYKISYKFADHIEMLLTDDSPKLLKVLREELSLTILPTQNSIHNLLHHMAGEQSRASSSYIRSSLSAEHTSIANDLVNDYSLAKNNTVSHIETRDNLENLKLNESFTSSSIKKDISFFNKLKSLFLKKDSSGSKVKSTLLAFVPFLFVLGLGGYYTLENKKELQSIQRVESQIYAQTNNALLANTSKNIFSSMGKNAELKNALISNSMIKLKGIVWGIEPLRKSLEEFYPNGKLSLTPLEDFTTEFSFKSKV</sequence>
<accession>A0A1W1BXR5</accession>